<proteinExistence type="predicted"/>
<keyword evidence="2" id="KW-1185">Reference proteome</keyword>
<protein>
    <submittedName>
        <fullName evidence="1">Uncharacterized protein</fullName>
    </submittedName>
</protein>
<dbReference type="RefSeq" id="YP_010742804.1">
    <property type="nucleotide sequence ID" value="NC_073092.1"/>
</dbReference>
<evidence type="ECO:0000313" key="2">
    <source>
        <dbReference type="Proteomes" id="UP000464334"/>
    </source>
</evidence>
<evidence type="ECO:0000313" key="1">
    <source>
        <dbReference type="EMBL" id="CAA2409876.1"/>
    </source>
</evidence>
<organism evidence="1 2">
    <name type="scientific">Xanthomonas phage Suba</name>
    <dbReference type="NCBI Taxonomy" id="2674975"/>
    <lineage>
        <taxon>Viruses</taxon>
        <taxon>Duplodnaviria</taxon>
        <taxon>Heunggongvirae</taxon>
        <taxon>Uroviricota</taxon>
        <taxon>Caudoviricetes</taxon>
        <taxon>Stanbaylleyvirinae</taxon>
        <taxon>Subavirus</taxon>
        <taxon>Subavirus suba</taxon>
    </lineage>
</organism>
<dbReference type="GeneID" id="79707344"/>
<dbReference type="KEGG" id="vg:79707344"/>
<sequence length="70" mass="7363">MSNVRRIDGNSVDAIQAGHTADSEGIESGMVLGYDKDGRVCVIGFGGTKVADGFFMVEAFKHNVLTGANE</sequence>
<dbReference type="Proteomes" id="UP000464334">
    <property type="component" value="Chromosome"/>
</dbReference>
<reference evidence="1 2" key="1">
    <citation type="submission" date="2019-12" db="EMBL/GenBank/DDBJ databases">
        <authorList>
            <person name="Ansaldi M."/>
            <person name="Clavijo F."/>
        </authorList>
    </citation>
    <scope>NUCLEOTIDE SEQUENCE [LARGE SCALE GENOMIC DNA]</scope>
</reference>
<accession>A0A679KAS9</accession>
<dbReference type="EMBL" id="LR743530">
    <property type="protein sequence ID" value="CAA2409876.1"/>
    <property type="molecule type" value="Genomic_DNA"/>
</dbReference>
<name>A0A679KAS9_9CAUD</name>